<dbReference type="AlphaFoldDB" id="A0A8X7BZ36"/>
<evidence type="ECO:0000313" key="1">
    <source>
        <dbReference type="EMBL" id="GFY47957.1"/>
    </source>
</evidence>
<protein>
    <submittedName>
        <fullName evidence="1">Uncharacterized protein</fullName>
    </submittedName>
</protein>
<gene>
    <name evidence="1" type="ORF">TNIN_400821</name>
</gene>
<dbReference type="Proteomes" id="UP000886998">
    <property type="component" value="Unassembled WGS sequence"/>
</dbReference>
<name>A0A8X7BZ36_9ARAC</name>
<keyword evidence="2" id="KW-1185">Reference proteome</keyword>
<accession>A0A8X7BZ36</accession>
<reference evidence="1" key="1">
    <citation type="submission" date="2020-08" db="EMBL/GenBank/DDBJ databases">
        <title>Multicomponent nature underlies the extraordinary mechanical properties of spider dragline silk.</title>
        <authorList>
            <person name="Kono N."/>
            <person name="Nakamura H."/>
            <person name="Mori M."/>
            <person name="Yoshida Y."/>
            <person name="Ohtoshi R."/>
            <person name="Malay A.D."/>
            <person name="Moran D.A.P."/>
            <person name="Tomita M."/>
            <person name="Numata K."/>
            <person name="Arakawa K."/>
        </authorList>
    </citation>
    <scope>NUCLEOTIDE SEQUENCE</scope>
</reference>
<organism evidence="1 2">
    <name type="scientific">Trichonephila inaurata madagascariensis</name>
    <dbReference type="NCBI Taxonomy" id="2747483"/>
    <lineage>
        <taxon>Eukaryota</taxon>
        <taxon>Metazoa</taxon>
        <taxon>Ecdysozoa</taxon>
        <taxon>Arthropoda</taxon>
        <taxon>Chelicerata</taxon>
        <taxon>Arachnida</taxon>
        <taxon>Araneae</taxon>
        <taxon>Araneomorphae</taxon>
        <taxon>Entelegynae</taxon>
        <taxon>Araneoidea</taxon>
        <taxon>Nephilidae</taxon>
        <taxon>Trichonephila</taxon>
        <taxon>Trichonephila inaurata</taxon>
    </lineage>
</organism>
<proteinExistence type="predicted"/>
<dbReference type="EMBL" id="BMAV01006229">
    <property type="protein sequence ID" value="GFY47957.1"/>
    <property type="molecule type" value="Genomic_DNA"/>
</dbReference>
<sequence length="168" mass="18212">MQHLFKQNEQFASQFARLSLESISGVSQSSQKSTGQITVVSDGNSGQRSYISMMPGQRSCMSVSRIGISHQGLNDWDDIISLSGISSMSVGRRRSSERWQGSGFTAVQGSLVFDLQALETTVVGDAVDLSADFTGILVKPSFPLTACPSPASSRCCSLWWSFMLFPKV</sequence>
<evidence type="ECO:0000313" key="2">
    <source>
        <dbReference type="Proteomes" id="UP000886998"/>
    </source>
</evidence>
<comment type="caution">
    <text evidence="1">The sequence shown here is derived from an EMBL/GenBank/DDBJ whole genome shotgun (WGS) entry which is preliminary data.</text>
</comment>